<dbReference type="SMART" id="SM00421">
    <property type="entry name" value="HTH_LUXR"/>
    <property type="match status" value="1"/>
</dbReference>
<evidence type="ECO:0000256" key="3">
    <source>
        <dbReference type="ARBA" id="ARBA00023125"/>
    </source>
</evidence>
<evidence type="ECO:0000256" key="1">
    <source>
        <dbReference type="ARBA" id="ARBA00022553"/>
    </source>
</evidence>
<dbReference type="InterPro" id="IPR000792">
    <property type="entry name" value="Tscrpt_reg_LuxR_C"/>
</dbReference>
<keyword evidence="4" id="KW-0804">Transcription</keyword>
<dbReference type="PROSITE" id="PS50043">
    <property type="entry name" value="HTH_LUXR_2"/>
    <property type="match status" value="1"/>
</dbReference>
<reference evidence="9" key="1">
    <citation type="submission" date="2015-03" db="EMBL/GenBank/DDBJ databases">
        <authorList>
            <person name="Urmite Genomes"/>
        </authorList>
    </citation>
    <scope>NUCLEOTIDE SEQUENCE [LARGE SCALE GENOMIC DNA]</scope>
    <source>
        <strain evidence="9">FF10</strain>
    </source>
</reference>
<proteinExistence type="predicted"/>
<dbReference type="Pfam" id="PF00072">
    <property type="entry name" value="Response_reg"/>
    <property type="match status" value="1"/>
</dbReference>
<evidence type="ECO:0000313" key="9">
    <source>
        <dbReference type="Proteomes" id="UP000198604"/>
    </source>
</evidence>
<dbReference type="Pfam" id="PF00196">
    <property type="entry name" value="GerE"/>
    <property type="match status" value="1"/>
</dbReference>
<dbReference type="Proteomes" id="UP000198604">
    <property type="component" value="Unassembled WGS sequence"/>
</dbReference>
<dbReference type="InterPro" id="IPR039420">
    <property type="entry name" value="WalR-like"/>
</dbReference>
<dbReference type="PANTHER" id="PTHR43214:SF42">
    <property type="entry name" value="TRANSCRIPTIONAL REGULATORY PROTEIN DESR"/>
    <property type="match status" value="1"/>
</dbReference>
<dbReference type="CDD" id="cd19930">
    <property type="entry name" value="REC_DesR-like"/>
    <property type="match status" value="1"/>
</dbReference>
<feature type="domain" description="HTH luxR-type" evidence="6">
    <location>
        <begin position="132"/>
        <end position="197"/>
    </location>
</feature>
<dbReference type="SUPFAM" id="SSF52172">
    <property type="entry name" value="CheY-like"/>
    <property type="match status" value="1"/>
</dbReference>
<accession>A0A0E4H4N9</accession>
<dbReference type="CDD" id="cd06170">
    <property type="entry name" value="LuxR_C_like"/>
    <property type="match status" value="1"/>
</dbReference>
<feature type="domain" description="Response regulatory" evidence="7">
    <location>
        <begin position="2"/>
        <end position="118"/>
    </location>
</feature>
<dbReference type="PRINTS" id="PR00038">
    <property type="entry name" value="HTHLUXR"/>
</dbReference>
<keyword evidence="9" id="KW-1185">Reference proteome</keyword>
<dbReference type="PANTHER" id="PTHR43214">
    <property type="entry name" value="TWO-COMPONENT RESPONSE REGULATOR"/>
    <property type="match status" value="1"/>
</dbReference>
<dbReference type="GO" id="GO:0003677">
    <property type="term" value="F:DNA binding"/>
    <property type="evidence" value="ECO:0007669"/>
    <property type="project" value="UniProtKB-KW"/>
</dbReference>
<keyword evidence="1 5" id="KW-0597">Phosphoprotein</keyword>
<dbReference type="InterPro" id="IPR001789">
    <property type="entry name" value="Sig_transdc_resp-reg_receiver"/>
</dbReference>
<dbReference type="EMBL" id="CTEN01000002">
    <property type="protein sequence ID" value="CQR24721.1"/>
    <property type="molecule type" value="Genomic_DNA"/>
</dbReference>
<name>A0A0E4H4N9_9STRE</name>
<dbReference type="STRING" id="1608583.BN1356_01078"/>
<dbReference type="InterPro" id="IPR016032">
    <property type="entry name" value="Sig_transdc_resp-reg_C-effctor"/>
</dbReference>
<evidence type="ECO:0000256" key="2">
    <source>
        <dbReference type="ARBA" id="ARBA00023015"/>
    </source>
</evidence>
<evidence type="ECO:0000259" key="7">
    <source>
        <dbReference type="PROSITE" id="PS50110"/>
    </source>
</evidence>
<dbReference type="SMART" id="SM00448">
    <property type="entry name" value="REC"/>
    <property type="match status" value="1"/>
</dbReference>
<evidence type="ECO:0000259" key="6">
    <source>
        <dbReference type="PROSITE" id="PS50043"/>
    </source>
</evidence>
<dbReference type="GO" id="GO:0000160">
    <property type="term" value="P:phosphorelay signal transduction system"/>
    <property type="evidence" value="ECO:0007669"/>
    <property type="project" value="InterPro"/>
</dbReference>
<evidence type="ECO:0000256" key="4">
    <source>
        <dbReference type="ARBA" id="ARBA00023163"/>
    </source>
</evidence>
<protein>
    <submittedName>
        <fullName evidence="8">Response regulator</fullName>
    </submittedName>
</protein>
<sequence>MKLLVAEDQSMLRDAMCQLLLMEEDIEGIFQAKNGKEAIEMLENQSVDIAILDIEMPQKTGLDVLEWIRSKDLPIKVIVVTTFKRVGYFQRAVKAGVDAYVLKDRSITELMNTIHTVLAGRKEYSPELMESIMSHENPLSKQEENVLKLIAAGMTSKEIASQLYLSDGTIRNYTTSIFTKLGVNNRVEAINKAQENEWI</sequence>
<dbReference type="AlphaFoldDB" id="A0A0E4H4N9"/>
<dbReference type="GO" id="GO:0006355">
    <property type="term" value="P:regulation of DNA-templated transcription"/>
    <property type="evidence" value="ECO:0007669"/>
    <property type="project" value="InterPro"/>
</dbReference>
<dbReference type="InterPro" id="IPR011006">
    <property type="entry name" value="CheY-like_superfamily"/>
</dbReference>
<dbReference type="PROSITE" id="PS50110">
    <property type="entry name" value="RESPONSE_REGULATORY"/>
    <property type="match status" value="1"/>
</dbReference>
<keyword evidence="2" id="KW-0805">Transcription regulation</keyword>
<organism evidence="8 9">
    <name type="scientific">Streptococcus varani</name>
    <dbReference type="NCBI Taxonomy" id="1608583"/>
    <lineage>
        <taxon>Bacteria</taxon>
        <taxon>Bacillati</taxon>
        <taxon>Bacillota</taxon>
        <taxon>Bacilli</taxon>
        <taxon>Lactobacillales</taxon>
        <taxon>Streptococcaceae</taxon>
        <taxon>Streptococcus</taxon>
    </lineage>
</organism>
<gene>
    <name evidence="8" type="ORF">BN1356_01078</name>
</gene>
<dbReference type="PROSITE" id="PS00622">
    <property type="entry name" value="HTH_LUXR_1"/>
    <property type="match status" value="1"/>
</dbReference>
<evidence type="ECO:0000313" key="8">
    <source>
        <dbReference type="EMBL" id="CQR24721.1"/>
    </source>
</evidence>
<dbReference type="SUPFAM" id="SSF46894">
    <property type="entry name" value="C-terminal effector domain of the bipartite response regulators"/>
    <property type="match status" value="1"/>
</dbReference>
<dbReference type="RefSeq" id="WP_093650338.1">
    <property type="nucleotide sequence ID" value="NZ_CTEN01000002.1"/>
</dbReference>
<dbReference type="OrthoDB" id="9780153at2"/>
<feature type="modified residue" description="4-aspartylphosphate" evidence="5">
    <location>
        <position position="53"/>
    </location>
</feature>
<keyword evidence="3" id="KW-0238">DNA-binding</keyword>
<evidence type="ECO:0000256" key="5">
    <source>
        <dbReference type="PROSITE-ProRule" id="PRU00169"/>
    </source>
</evidence>
<dbReference type="Gene3D" id="3.40.50.2300">
    <property type="match status" value="1"/>
</dbReference>